<sequence length="91" mass="9721">MSCCSSSTEWCCSIPSGSATTICCSNKCCWYRVCLSSASPHQISLLKLACCVPCPPSCWLLSSCHLPLQLSGISLMTHTQSCCEGSCESRC</sequence>
<protein>
    <submittedName>
        <fullName evidence="2">Putative keratin-associated protein</fullName>
    </submittedName>
</protein>
<evidence type="ECO:0000313" key="2">
    <source>
        <dbReference type="EMBL" id="JAA44841.1"/>
    </source>
</evidence>
<dbReference type="GO" id="GO:0005198">
    <property type="term" value="F:structural molecule activity"/>
    <property type="evidence" value="ECO:0007669"/>
    <property type="project" value="InterPro"/>
</dbReference>
<dbReference type="AlphaFoldDB" id="K9IW45"/>
<evidence type="ECO:0000256" key="1">
    <source>
        <dbReference type="ARBA" id="ARBA00022744"/>
    </source>
</evidence>
<name>K9IW45_DESRO</name>
<dbReference type="GO" id="GO:0045095">
    <property type="term" value="C:keratin filament"/>
    <property type="evidence" value="ECO:0007669"/>
    <property type="project" value="InterPro"/>
</dbReference>
<dbReference type="EMBL" id="GABZ01008684">
    <property type="protein sequence ID" value="JAA44841.1"/>
    <property type="molecule type" value="mRNA"/>
</dbReference>
<dbReference type="Pfam" id="PF04579">
    <property type="entry name" value="Keratin_matx"/>
    <property type="match status" value="1"/>
</dbReference>
<reference evidence="2" key="1">
    <citation type="submission" date="2012-11" db="EMBL/GenBank/DDBJ databases">
        <title>The Vampirome: Transcriptome and Proteome Analysis of the Submandibular and Accessory Glands of the Vampire Bat and Vector of Human Rabies, Desmodus rotundus.</title>
        <authorList>
            <person name="Francischetti I.M.B."/>
            <person name="Assumpcao T.C.F."/>
            <person name="Ma D."/>
            <person name="Vicente E.C."/>
            <person name="Ribeiro J.M.C."/>
        </authorList>
    </citation>
    <scope>NUCLEOTIDE SEQUENCE</scope>
    <source>
        <tissue evidence="2">Salivary gland</tissue>
    </source>
</reference>
<dbReference type="InterPro" id="IPR007659">
    <property type="entry name" value="Keratin_matx"/>
</dbReference>
<accession>K9IW45</accession>
<dbReference type="GO" id="GO:0005829">
    <property type="term" value="C:cytosol"/>
    <property type="evidence" value="ECO:0007669"/>
    <property type="project" value="UniProtKB-ARBA"/>
</dbReference>
<proteinExistence type="evidence at transcript level"/>
<keyword evidence="1" id="KW-0416">Keratin</keyword>
<organism evidence="2">
    <name type="scientific">Desmodus rotundus</name>
    <name type="common">Vampire bat</name>
    <dbReference type="NCBI Taxonomy" id="9430"/>
    <lineage>
        <taxon>Eukaryota</taxon>
        <taxon>Metazoa</taxon>
        <taxon>Chordata</taxon>
        <taxon>Craniata</taxon>
        <taxon>Vertebrata</taxon>
        <taxon>Euteleostomi</taxon>
        <taxon>Mammalia</taxon>
        <taxon>Eutheria</taxon>
        <taxon>Laurasiatheria</taxon>
        <taxon>Chiroptera</taxon>
        <taxon>Yangochiroptera</taxon>
        <taxon>Phyllostomidae</taxon>
        <taxon>Desmodontinae</taxon>
        <taxon>Desmodus</taxon>
    </lineage>
</organism>